<dbReference type="EMBL" id="CP083681">
    <property type="protein sequence ID" value="UYU71417.1"/>
    <property type="molecule type" value="Genomic_DNA"/>
</dbReference>
<dbReference type="Proteomes" id="UP001156216">
    <property type="component" value="Chromosome"/>
</dbReference>
<gene>
    <name evidence="1" type="ORF">BatF92_34600</name>
    <name evidence="2" type="ORF">KQP59_24670</name>
</gene>
<name>A0A679HS57_BACT4</name>
<dbReference type="AlphaFoldDB" id="A0A679HS57"/>
<evidence type="ECO:0008006" key="4">
    <source>
        <dbReference type="Google" id="ProtNLM"/>
    </source>
</evidence>
<reference evidence="1 3" key="1">
    <citation type="submission" date="2020-02" db="EMBL/GenBank/DDBJ databases">
        <title>Whole-genome sequencing and comparative analysis of the genomes of Bacteroides thetaiotaomicron and Escherichia coli isolated from a healthy resident in Vietnam.</title>
        <authorList>
            <person name="Mohsin M."/>
            <person name="Tanaka K."/>
            <person name="Kawahara R."/>
            <person name="Kondo S."/>
            <person name="Noguchi H."/>
            <person name="Motooka D."/>
            <person name="Nakamura S."/>
            <person name="Khong D.T."/>
            <person name="Nguyen T.N."/>
            <person name="Tran H.T."/>
            <person name="Yamamoto Y."/>
        </authorList>
    </citation>
    <scope>NUCLEOTIDE SEQUENCE [LARGE SCALE GENOMIC DNA]</scope>
    <source>
        <strain evidence="1 3">F9-2</strain>
    </source>
</reference>
<reference evidence="2" key="2">
    <citation type="submission" date="2021-06" db="EMBL/GenBank/DDBJ databases">
        <title>Interrogation of the integrated mobile genetic elements in gut-associated Bacteroides with a consensus prediction approach.</title>
        <authorList>
            <person name="Campbell D.E."/>
            <person name="Leigh J.R."/>
            <person name="Kim T."/>
            <person name="England W."/>
            <person name="Whitaker R.J."/>
            <person name="Degnan P.H."/>
        </authorList>
    </citation>
    <scope>NUCLEOTIDE SEQUENCE</scope>
    <source>
        <strain evidence="2">VPI-BTDOT2</strain>
    </source>
</reference>
<dbReference type="Proteomes" id="UP000500882">
    <property type="component" value="Chromosome"/>
</dbReference>
<organism evidence="1 3">
    <name type="scientific">Bacteroides thetaiotaomicron</name>
    <dbReference type="NCBI Taxonomy" id="818"/>
    <lineage>
        <taxon>Bacteria</taxon>
        <taxon>Pseudomonadati</taxon>
        <taxon>Bacteroidota</taxon>
        <taxon>Bacteroidia</taxon>
        <taxon>Bacteroidales</taxon>
        <taxon>Bacteroidaceae</taxon>
        <taxon>Bacteroides</taxon>
    </lineage>
</organism>
<evidence type="ECO:0000313" key="2">
    <source>
        <dbReference type="EMBL" id="UYU71417.1"/>
    </source>
</evidence>
<dbReference type="EMBL" id="AP022660">
    <property type="protein sequence ID" value="BCA51518.1"/>
    <property type="molecule type" value="Genomic_DNA"/>
</dbReference>
<sequence>MMKKFNDANVGLFILLTTCLSLFSCNNDNDNYPKDYVGFEKSTRTVECDKNQSESELQIKIIATDKSKEDRTVLLATPALPAGQAPIMKLTEAKVTIKAGQKSATTTIKLYPKKMVLKQQNITLSCTPQWKEGSVSKLTILLKRN</sequence>
<protein>
    <recommendedName>
        <fullName evidence="4">Lipoprotein</fullName>
    </recommendedName>
</protein>
<dbReference type="PROSITE" id="PS51257">
    <property type="entry name" value="PROKAR_LIPOPROTEIN"/>
    <property type="match status" value="1"/>
</dbReference>
<proteinExistence type="predicted"/>
<evidence type="ECO:0000313" key="3">
    <source>
        <dbReference type="Proteomes" id="UP000500882"/>
    </source>
</evidence>
<evidence type="ECO:0000313" key="1">
    <source>
        <dbReference type="EMBL" id="BCA51518.1"/>
    </source>
</evidence>
<accession>A0A679HS57</accession>